<sequence length="115" mass="12238">MNNTLQELTEQVTKWIEVYFPAICAGLMAAAISILMDIRAGEPPKRTATGGVICGLVVTGCYSFAIFLGMPPEAGIFFGAYVGFRGADNIKETFVSIGNSIRNRKMGGAGNANKQ</sequence>
<reference evidence="2 3" key="1">
    <citation type="submission" date="2019-03" db="EMBL/GenBank/DDBJ databases">
        <authorList>
            <consortium name="Pathogen Informatics"/>
        </authorList>
    </citation>
    <scope>NUCLEOTIDE SEQUENCE [LARGE SCALE GENOMIC DNA]</scope>
    <source>
        <strain evidence="2 3">NCTC12126</strain>
    </source>
</reference>
<accession>A0A484XQJ6</accession>
<feature type="transmembrane region" description="Helical" evidence="1">
    <location>
        <begin position="18"/>
        <end position="36"/>
    </location>
</feature>
<proteinExistence type="predicted"/>
<dbReference type="Proteomes" id="UP000351155">
    <property type="component" value="Unassembled WGS sequence"/>
</dbReference>
<protein>
    <submittedName>
        <fullName evidence="2">Phage holin, lambda family</fullName>
    </submittedName>
</protein>
<dbReference type="InterPro" id="IPR006481">
    <property type="entry name" value="Phage_lambda_GpS_holin"/>
</dbReference>
<keyword evidence="1" id="KW-0472">Membrane</keyword>
<keyword evidence="1" id="KW-0812">Transmembrane</keyword>
<organism evidence="2 3">
    <name type="scientific">Enterobacter cancerogenus</name>
    <dbReference type="NCBI Taxonomy" id="69218"/>
    <lineage>
        <taxon>Bacteria</taxon>
        <taxon>Pseudomonadati</taxon>
        <taxon>Pseudomonadota</taxon>
        <taxon>Gammaproteobacteria</taxon>
        <taxon>Enterobacterales</taxon>
        <taxon>Enterobacteriaceae</taxon>
        <taxon>Enterobacter</taxon>
        <taxon>Enterobacter cloacae complex</taxon>
    </lineage>
</organism>
<name>A0A484XQJ6_9ENTR</name>
<gene>
    <name evidence="2" type="ORF">NCTC12126_02347</name>
</gene>
<evidence type="ECO:0000313" key="2">
    <source>
        <dbReference type="EMBL" id="VFS25892.1"/>
    </source>
</evidence>
<evidence type="ECO:0000256" key="1">
    <source>
        <dbReference type="SAM" id="Phobius"/>
    </source>
</evidence>
<keyword evidence="1" id="KW-1133">Transmembrane helix</keyword>
<dbReference type="AlphaFoldDB" id="A0A484XQJ6"/>
<evidence type="ECO:0000313" key="3">
    <source>
        <dbReference type="Proteomes" id="UP000351155"/>
    </source>
</evidence>
<dbReference type="Pfam" id="PF05106">
    <property type="entry name" value="Phage_holin_3_1"/>
    <property type="match status" value="1"/>
</dbReference>
<dbReference type="EMBL" id="CAADIW010000021">
    <property type="protein sequence ID" value="VFS25892.1"/>
    <property type="molecule type" value="Genomic_DNA"/>
</dbReference>
<feature type="transmembrane region" description="Helical" evidence="1">
    <location>
        <begin position="48"/>
        <end position="68"/>
    </location>
</feature>